<evidence type="ECO:0000313" key="2">
    <source>
        <dbReference type="EMBL" id="EQC37821.1"/>
    </source>
</evidence>
<proteinExistence type="predicted"/>
<dbReference type="InParanoid" id="T0QSY4"/>
<dbReference type="OrthoDB" id="78204at2759"/>
<dbReference type="VEuPathDB" id="FungiDB:SDRG_04845"/>
<evidence type="ECO:0000313" key="3">
    <source>
        <dbReference type="Proteomes" id="UP000030762"/>
    </source>
</evidence>
<accession>T0QSY4</accession>
<organism evidence="2 3">
    <name type="scientific">Saprolegnia diclina (strain VS20)</name>
    <dbReference type="NCBI Taxonomy" id="1156394"/>
    <lineage>
        <taxon>Eukaryota</taxon>
        <taxon>Sar</taxon>
        <taxon>Stramenopiles</taxon>
        <taxon>Oomycota</taxon>
        <taxon>Saprolegniomycetes</taxon>
        <taxon>Saprolegniales</taxon>
        <taxon>Saprolegniaceae</taxon>
        <taxon>Saprolegnia</taxon>
    </lineage>
</organism>
<dbReference type="GeneID" id="19945572"/>
<name>T0QSY4_SAPDV</name>
<dbReference type="Proteomes" id="UP000030762">
    <property type="component" value="Unassembled WGS sequence"/>
</dbReference>
<keyword evidence="1" id="KW-1133">Transmembrane helix</keyword>
<sequence>MHLNGTAYPCAAYETTGVEPAASYLLPWIVPALVSCLGLGVGVAGGKLYIFQHRWLVDAQWATGSTFLHSCGLPRWFTSLPLGRHEAIRIGNRLFCKPSMQALLGFASVTPQQTATAKPKADERTLHLISIYDLLLATAPACVFTPKIYGDVVKNELKPPSKKRLDRCTSYEHSRGSCVC</sequence>
<protein>
    <submittedName>
        <fullName evidence="2">Uncharacterized protein</fullName>
    </submittedName>
</protein>
<dbReference type="RefSeq" id="XP_008608754.1">
    <property type="nucleotide sequence ID" value="XM_008610532.1"/>
</dbReference>
<dbReference type="AlphaFoldDB" id="T0QSY4"/>
<dbReference type="EMBL" id="JH767143">
    <property type="protein sequence ID" value="EQC37821.1"/>
    <property type="molecule type" value="Genomic_DNA"/>
</dbReference>
<keyword evidence="1" id="KW-0812">Transmembrane</keyword>
<keyword evidence="3" id="KW-1185">Reference proteome</keyword>
<feature type="transmembrane region" description="Helical" evidence="1">
    <location>
        <begin position="28"/>
        <end position="50"/>
    </location>
</feature>
<gene>
    <name evidence="2" type="ORF">SDRG_04845</name>
</gene>
<keyword evidence="1" id="KW-0472">Membrane</keyword>
<evidence type="ECO:0000256" key="1">
    <source>
        <dbReference type="SAM" id="Phobius"/>
    </source>
</evidence>
<reference evidence="2 3" key="1">
    <citation type="submission" date="2012-04" db="EMBL/GenBank/DDBJ databases">
        <title>The Genome Sequence of Saprolegnia declina VS20.</title>
        <authorList>
            <consortium name="The Broad Institute Genome Sequencing Platform"/>
            <person name="Russ C."/>
            <person name="Nusbaum C."/>
            <person name="Tyler B."/>
            <person name="van West P."/>
            <person name="Dieguez-Uribeondo J."/>
            <person name="de Bruijn I."/>
            <person name="Tripathy S."/>
            <person name="Jiang R."/>
            <person name="Young S.K."/>
            <person name="Zeng Q."/>
            <person name="Gargeya S."/>
            <person name="Fitzgerald M."/>
            <person name="Haas B."/>
            <person name="Abouelleil A."/>
            <person name="Alvarado L."/>
            <person name="Arachchi H.M."/>
            <person name="Berlin A."/>
            <person name="Chapman S.B."/>
            <person name="Goldberg J."/>
            <person name="Griggs A."/>
            <person name="Gujja S."/>
            <person name="Hansen M."/>
            <person name="Howarth C."/>
            <person name="Imamovic A."/>
            <person name="Larimer J."/>
            <person name="McCowen C."/>
            <person name="Montmayeur A."/>
            <person name="Murphy C."/>
            <person name="Neiman D."/>
            <person name="Pearson M."/>
            <person name="Priest M."/>
            <person name="Roberts A."/>
            <person name="Saif S."/>
            <person name="Shea T."/>
            <person name="Sisk P."/>
            <person name="Sykes S."/>
            <person name="Wortman J."/>
            <person name="Nusbaum C."/>
            <person name="Birren B."/>
        </authorList>
    </citation>
    <scope>NUCLEOTIDE SEQUENCE [LARGE SCALE GENOMIC DNA]</scope>
    <source>
        <strain evidence="2 3">VS20</strain>
    </source>
</reference>